<feature type="transmembrane region" description="Helical" evidence="8">
    <location>
        <begin position="380"/>
        <end position="400"/>
    </location>
</feature>
<dbReference type="AlphaFoldDB" id="A0A3S1A635"/>
<dbReference type="Pfam" id="PF02366">
    <property type="entry name" value="PMT"/>
    <property type="match status" value="1"/>
</dbReference>
<feature type="transmembrane region" description="Helical" evidence="8">
    <location>
        <begin position="412"/>
        <end position="434"/>
    </location>
</feature>
<feature type="transmembrane region" description="Helical" evidence="8">
    <location>
        <begin position="355"/>
        <end position="374"/>
    </location>
</feature>
<accession>A0A3S1A635</accession>
<feature type="transmembrane region" description="Helical" evidence="8">
    <location>
        <begin position="127"/>
        <end position="145"/>
    </location>
</feature>
<dbReference type="GO" id="GO:0000030">
    <property type="term" value="F:mannosyltransferase activity"/>
    <property type="evidence" value="ECO:0007669"/>
    <property type="project" value="InterPro"/>
</dbReference>
<keyword evidence="3" id="KW-0328">Glycosyltransferase</keyword>
<comment type="subcellular location">
    <subcellularLocation>
        <location evidence="1">Cell membrane</location>
        <topology evidence="1">Multi-pass membrane protein</topology>
    </subcellularLocation>
</comment>
<feature type="transmembrane region" description="Helical" evidence="8">
    <location>
        <begin position="313"/>
        <end position="335"/>
    </location>
</feature>
<evidence type="ECO:0000256" key="4">
    <source>
        <dbReference type="ARBA" id="ARBA00022679"/>
    </source>
</evidence>
<dbReference type="GO" id="GO:0006493">
    <property type="term" value="P:protein O-linked glycosylation"/>
    <property type="evidence" value="ECO:0007669"/>
    <property type="project" value="InterPro"/>
</dbReference>
<feature type="transmembrane region" description="Helical" evidence="8">
    <location>
        <begin position="262"/>
        <end position="280"/>
    </location>
</feature>
<dbReference type="PANTHER" id="PTHR33908:SF3">
    <property type="entry name" value="UNDECAPRENYL PHOSPHATE-ALPHA-4-AMINO-4-DEOXY-L-ARABINOSE ARABINOSYL TRANSFERASE"/>
    <property type="match status" value="1"/>
</dbReference>
<keyword evidence="11" id="KW-1185">Reference proteome</keyword>
<keyword evidence="6 8" id="KW-1133">Transmembrane helix</keyword>
<feature type="transmembrane region" description="Helical" evidence="8">
    <location>
        <begin position="482"/>
        <end position="505"/>
    </location>
</feature>
<evidence type="ECO:0000259" key="9">
    <source>
        <dbReference type="Pfam" id="PF02366"/>
    </source>
</evidence>
<gene>
    <name evidence="10" type="ORF">DSM107003_38790</name>
</gene>
<reference evidence="10 11" key="1">
    <citation type="journal article" date="2019" name="Genome Biol. Evol.">
        <title>Day and night: Metabolic profiles and evolutionary relationships of six axenic non-marine cyanobacteria.</title>
        <authorList>
            <person name="Will S.E."/>
            <person name="Henke P."/>
            <person name="Boedeker C."/>
            <person name="Huang S."/>
            <person name="Brinkmann H."/>
            <person name="Rohde M."/>
            <person name="Jarek M."/>
            <person name="Friedl T."/>
            <person name="Seufert S."/>
            <person name="Schumacher M."/>
            <person name="Overmann J."/>
            <person name="Neumann-Schaal M."/>
            <person name="Petersen J."/>
        </authorList>
    </citation>
    <scope>NUCLEOTIDE SEQUENCE [LARGE SCALE GENOMIC DNA]</scope>
    <source>
        <strain evidence="10 11">SAG 1403-4b</strain>
    </source>
</reference>
<dbReference type="EMBL" id="RSCM01000014">
    <property type="protein sequence ID" value="RUS94346.1"/>
    <property type="molecule type" value="Genomic_DNA"/>
</dbReference>
<dbReference type="GO" id="GO:0010041">
    <property type="term" value="P:response to iron(III) ion"/>
    <property type="evidence" value="ECO:0007669"/>
    <property type="project" value="TreeGrafter"/>
</dbReference>
<feature type="transmembrane region" description="Helical" evidence="8">
    <location>
        <begin position="217"/>
        <end position="250"/>
    </location>
</feature>
<evidence type="ECO:0000256" key="2">
    <source>
        <dbReference type="ARBA" id="ARBA00022475"/>
    </source>
</evidence>
<proteinExistence type="predicted"/>
<evidence type="ECO:0000256" key="6">
    <source>
        <dbReference type="ARBA" id="ARBA00022989"/>
    </source>
</evidence>
<keyword evidence="2" id="KW-1003">Cell membrane</keyword>
<comment type="caution">
    <text evidence="10">The sequence shown here is derived from an EMBL/GenBank/DDBJ whole genome shotgun (WGS) entry which is preliminary data.</text>
</comment>
<feature type="domain" description="ArnT-like N-terminal" evidence="9">
    <location>
        <begin position="69"/>
        <end position="284"/>
    </location>
</feature>
<feature type="transmembrane region" description="Helical" evidence="8">
    <location>
        <begin position="187"/>
        <end position="205"/>
    </location>
</feature>
<feature type="transmembrane region" description="Helical" evidence="8">
    <location>
        <begin position="38"/>
        <end position="58"/>
    </location>
</feature>
<protein>
    <recommendedName>
        <fullName evidence="9">ArnT-like N-terminal domain-containing protein</fullName>
    </recommendedName>
</protein>
<keyword evidence="5 8" id="KW-0812">Transmembrane</keyword>
<evidence type="ECO:0000256" key="1">
    <source>
        <dbReference type="ARBA" id="ARBA00004651"/>
    </source>
</evidence>
<dbReference type="GO" id="GO:0016763">
    <property type="term" value="F:pentosyltransferase activity"/>
    <property type="evidence" value="ECO:0007669"/>
    <property type="project" value="TreeGrafter"/>
</dbReference>
<dbReference type="GO" id="GO:0009103">
    <property type="term" value="P:lipopolysaccharide biosynthetic process"/>
    <property type="evidence" value="ECO:0007669"/>
    <property type="project" value="UniProtKB-ARBA"/>
</dbReference>
<keyword evidence="4" id="KW-0808">Transferase</keyword>
<sequence>MYEKDAIHRVCEYEFMRLKLSVPRPVDQIFNKIEQRPALAVTISILWLLLINWIAFGWNLGNVGLIDETEPLFAEASRQMLVTGDWITPFFNGETRFDKPALIYWCQAIAYSIMGVNEWAARIPSALAATAVTALAFYAVQWHFAKKDELEQVANPTRRYLTAAVASALMALNPEMIVWGRIGVSDMLLTGCIASALLCFFLGYAQKSSPSPFPNKWYLACYVLIAGAILTKGPVGIVLPGLIMIAFAIYLGKFWELWREMRPILGMGIVFAISAPWYVLVTWRNGWNFINAFFGYHNIERFTEVVNGHSAPWYFYFLVVLLGFAPYSVYIPAAVARLKFWQRSHWLSQERSQQLGLFACFWFFGVFGFFSIAVTKLPSYLLPLMPATAILVALFWSDLFPNPQIPKPLKSFNISSWINVAFLSTLSVGLFNLSKLVGTDPAAPELYELIEKSGFTNLGGIIWLVSAICIAALILSYHLRPIIFINLIGFVAFLSVVLMPTLFVMDQQRQLPLRELSAIAVQEKQLNEELVMVGFKKPTVTFYSQQTVNYLKFSQQALDYIQNQATAKIRPPSVLLLTEQKKLLEMNLPPDNYKNIATKGAYNLIRIPLKNSKKEKLDIS</sequence>
<evidence type="ECO:0000256" key="7">
    <source>
        <dbReference type="ARBA" id="ARBA00023136"/>
    </source>
</evidence>
<keyword evidence="7 8" id="KW-0472">Membrane</keyword>
<evidence type="ECO:0000313" key="10">
    <source>
        <dbReference type="EMBL" id="RUS94346.1"/>
    </source>
</evidence>
<dbReference type="PANTHER" id="PTHR33908">
    <property type="entry name" value="MANNOSYLTRANSFERASE YKCB-RELATED"/>
    <property type="match status" value="1"/>
</dbReference>
<evidence type="ECO:0000256" key="5">
    <source>
        <dbReference type="ARBA" id="ARBA00022692"/>
    </source>
</evidence>
<evidence type="ECO:0000256" key="3">
    <source>
        <dbReference type="ARBA" id="ARBA00022676"/>
    </source>
</evidence>
<feature type="transmembrane region" description="Helical" evidence="8">
    <location>
        <begin position="454"/>
        <end position="475"/>
    </location>
</feature>
<evidence type="ECO:0000313" key="11">
    <source>
        <dbReference type="Proteomes" id="UP000276103"/>
    </source>
</evidence>
<name>A0A3S1A635_ANAVA</name>
<organism evidence="10 11">
    <name type="scientific">Trichormus variabilis SAG 1403-4b</name>
    <dbReference type="NCBI Taxonomy" id="447716"/>
    <lineage>
        <taxon>Bacteria</taxon>
        <taxon>Bacillati</taxon>
        <taxon>Cyanobacteriota</taxon>
        <taxon>Cyanophyceae</taxon>
        <taxon>Nostocales</taxon>
        <taxon>Nostocaceae</taxon>
        <taxon>Trichormus</taxon>
    </lineage>
</organism>
<dbReference type="InterPro" id="IPR050297">
    <property type="entry name" value="LipidA_mod_glycosyltrf_83"/>
</dbReference>
<evidence type="ECO:0000256" key="8">
    <source>
        <dbReference type="SAM" id="Phobius"/>
    </source>
</evidence>
<dbReference type="GO" id="GO:0005886">
    <property type="term" value="C:plasma membrane"/>
    <property type="evidence" value="ECO:0007669"/>
    <property type="project" value="UniProtKB-SubCell"/>
</dbReference>
<dbReference type="Proteomes" id="UP000276103">
    <property type="component" value="Unassembled WGS sequence"/>
</dbReference>
<feature type="transmembrane region" description="Helical" evidence="8">
    <location>
        <begin position="160"/>
        <end position="180"/>
    </location>
</feature>
<dbReference type="InterPro" id="IPR003342">
    <property type="entry name" value="ArnT-like_N"/>
</dbReference>